<evidence type="ECO:0000256" key="1">
    <source>
        <dbReference type="ARBA" id="ARBA00004141"/>
    </source>
</evidence>
<feature type="transmembrane region" description="Helical" evidence="6">
    <location>
        <begin position="12"/>
        <end position="42"/>
    </location>
</feature>
<comment type="similarity">
    <text evidence="2 6">Belongs to the 4-toluene sulfonate uptake permease (TSUP) (TC 2.A.102) family.</text>
</comment>
<dbReference type="GO" id="GO:0005886">
    <property type="term" value="C:plasma membrane"/>
    <property type="evidence" value="ECO:0007669"/>
    <property type="project" value="UniProtKB-SubCell"/>
</dbReference>
<evidence type="ECO:0000256" key="5">
    <source>
        <dbReference type="ARBA" id="ARBA00023136"/>
    </source>
</evidence>
<feature type="transmembrane region" description="Helical" evidence="6">
    <location>
        <begin position="174"/>
        <end position="194"/>
    </location>
</feature>
<keyword evidence="3 6" id="KW-0812">Transmembrane</keyword>
<evidence type="ECO:0000256" key="6">
    <source>
        <dbReference type="RuleBase" id="RU363041"/>
    </source>
</evidence>
<evidence type="ECO:0000256" key="4">
    <source>
        <dbReference type="ARBA" id="ARBA00022989"/>
    </source>
</evidence>
<feature type="transmembrane region" description="Helical" evidence="6">
    <location>
        <begin position="234"/>
        <end position="252"/>
    </location>
</feature>
<dbReference type="InterPro" id="IPR051598">
    <property type="entry name" value="TSUP/Inactive_protease-like"/>
</dbReference>
<dbReference type="PANTHER" id="PTHR43701:SF2">
    <property type="entry name" value="MEMBRANE TRANSPORTER PROTEIN YJNA-RELATED"/>
    <property type="match status" value="1"/>
</dbReference>
<protein>
    <recommendedName>
        <fullName evidence="6">Probable membrane transporter protein</fullName>
    </recommendedName>
</protein>
<evidence type="ECO:0000313" key="7">
    <source>
        <dbReference type="EMBL" id="SFK61658.1"/>
    </source>
</evidence>
<dbReference type="EMBL" id="FOSR01000004">
    <property type="protein sequence ID" value="SFK61658.1"/>
    <property type="molecule type" value="Genomic_DNA"/>
</dbReference>
<evidence type="ECO:0000256" key="3">
    <source>
        <dbReference type="ARBA" id="ARBA00022692"/>
    </source>
</evidence>
<sequence length="258" mass="26428">MLALDATHQLLAILCGSLVGASLALIGGGGSILALPLLLYVVGLRDPHLAIGTSALVVSINAFANLIPHARAGHVRWREAAAFALAGVLGALAGSSLGKWLDGQRLLVLFAALMLVVAALMWRRRPVVALPPPARRFSRLGSVGALTGGLAGFFGIGGGFLVVPGLMFAGGLDIVEAIGSALLAVGAFGATTAINYAASGLIDWRIAVEFIGGGLVGGWLGAMGAHRLARRRGVLNRLLAVVIATVALLMLWREVGRL</sequence>
<dbReference type="Pfam" id="PF01925">
    <property type="entry name" value="TauE"/>
    <property type="match status" value="1"/>
</dbReference>
<keyword evidence="6" id="KW-1003">Cell membrane</keyword>
<dbReference type="Proteomes" id="UP000198725">
    <property type="component" value="Unassembled WGS sequence"/>
</dbReference>
<dbReference type="PANTHER" id="PTHR43701">
    <property type="entry name" value="MEMBRANE TRANSPORTER PROTEIN MJ0441-RELATED"/>
    <property type="match status" value="1"/>
</dbReference>
<accession>A0A1I4AYL0</accession>
<feature type="transmembrane region" description="Helical" evidence="6">
    <location>
        <begin position="48"/>
        <end position="68"/>
    </location>
</feature>
<dbReference type="RefSeq" id="WP_092702654.1">
    <property type="nucleotide sequence ID" value="NZ_FOSR01000004.1"/>
</dbReference>
<name>A0A1I4AYL0_9GAMM</name>
<organism evidence="7 8">
    <name type="scientific">Rhodanobacter glycinis</name>
    <dbReference type="NCBI Taxonomy" id="582702"/>
    <lineage>
        <taxon>Bacteria</taxon>
        <taxon>Pseudomonadati</taxon>
        <taxon>Pseudomonadota</taxon>
        <taxon>Gammaproteobacteria</taxon>
        <taxon>Lysobacterales</taxon>
        <taxon>Rhodanobacteraceae</taxon>
        <taxon>Rhodanobacter</taxon>
    </lineage>
</organism>
<dbReference type="InterPro" id="IPR002781">
    <property type="entry name" value="TM_pro_TauE-like"/>
</dbReference>
<reference evidence="8" key="1">
    <citation type="submission" date="2016-10" db="EMBL/GenBank/DDBJ databases">
        <authorList>
            <person name="Varghese N."/>
            <person name="Submissions S."/>
        </authorList>
    </citation>
    <scope>NUCLEOTIDE SEQUENCE [LARGE SCALE GENOMIC DNA]</scope>
    <source>
        <strain evidence="8">MO64</strain>
    </source>
</reference>
<keyword evidence="4 6" id="KW-1133">Transmembrane helix</keyword>
<evidence type="ECO:0000256" key="2">
    <source>
        <dbReference type="ARBA" id="ARBA00009142"/>
    </source>
</evidence>
<feature type="transmembrane region" description="Helical" evidence="6">
    <location>
        <begin position="143"/>
        <end position="168"/>
    </location>
</feature>
<proteinExistence type="inferred from homology"/>
<comment type="subcellular location">
    <subcellularLocation>
        <location evidence="6">Cell membrane</location>
        <topology evidence="6">Multi-pass membrane protein</topology>
    </subcellularLocation>
    <subcellularLocation>
        <location evidence="1">Membrane</location>
        <topology evidence="1">Multi-pass membrane protein</topology>
    </subcellularLocation>
</comment>
<feature type="transmembrane region" description="Helical" evidence="6">
    <location>
        <begin position="206"/>
        <end position="228"/>
    </location>
</feature>
<dbReference type="AlphaFoldDB" id="A0A1I4AYL0"/>
<keyword evidence="5 6" id="KW-0472">Membrane</keyword>
<feature type="transmembrane region" description="Helical" evidence="6">
    <location>
        <begin position="104"/>
        <end position="122"/>
    </location>
</feature>
<keyword evidence="8" id="KW-1185">Reference proteome</keyword>
<gene>
    <name evidence="7" type="ORF">SAMN05192579_104201</name>
</gene>
<evidence type="ECO:0000313" key="8">
    <source>
        <dbReference type="Proteomes" id="UP000198725"/>
    </source>
</evidence>
<feature type="transmembrane region" description="Helical" evidence="6">
    <location>
        <begin position="80"/>
        <end position="98"/>
    </location>
</feature>